<gene>
    <name evidence="2" type="ORF">C4K46_09755</name>
</gene>
<feature type="transmembrane region" description="Helical" evidence="1">
    <location>
        <begin position="155"/>
        <end position="176"/>
    </location>
</feature>
<keyword evidence="1" id="KW-0812">Transmembrane</keyword>
<sequence length="216" mass="24388">MRNRGAQLIKSVFNTDNFLMRIAEKIFDLASLNLLFLLSCLPLVTIGIAKMSLYQSLFAIKKGRRVSVLKTYLGALRKNWKRGLQVGSLELLVVFLCLLNLLLFRKIEDLPFQLIKVLSIAVLVFMTILFLYAYPLAARYQMSFQGLAQASMLMASLHFLGSFAMVGLLGVILFLASWSVLSFLLLSLLFFLIGFAGLAFLQLKFLEPILEKYGQE</sequence>
<keyword evidence="1" id="KW-1133">Transmembrane helix</keyword>
<feature type="transmembrane region" description="Helical" evidence="1">
    <location>
        <begin position="182"/>
        <end position="203"/>
    </location>
</feature>
<reference evidence="2 3" key="1">
    <citation type="submission" date="2018-02" db="EMBL/GenBank/DDBJ databases">
        <title>Draft genome sequence of Streptococcus oricebi CCUG 70868T type strain.</title>
        <authorList>
            <person name="Mendez V."/>
            <person name="Salva-Serra F."/>
            <person name="Jaen-Luchoro D."/>
            <person name="Gonzales-Siles L."/>
            <person name="Karlsson R."/>
            <person name="Engstrom-Jakobsson H."/>
            <person name="Busquets A."/>
            <person name="Gomila M."/>
            <person name="Pineiro-Iglesias B."/>
            <person name="Bennasar-Figueras A."/>
            <person name="Seeger M."/>
            <person name="Moore E."/>
        </authorList>
    </citation>
    <scope>NUCLEOTIDE SEQUENCE [LARGE SCALE GENOMIC DNA]</scope>
    <source>
        <strain evidence="2 3">CCUG 70868</strain>
    </source>
</reference>
<feature type="transmembrane region" description="Helical" evidence="1">
    <location>
        <begin position="86"/>
        <end position="104"/>
    </location>
</feature>
<comment type="caution">
    <text evidence="2">The sequence shown here is derived from an EMBL/GenBank/DDBJ whole genome shotgun (WGS) entry which is preliminary data.</text>
</comment>
<evidence type="ECO:0000313" key="3">
    <source>
        <dbReference type="Proteomes" id="UP001519296"/>
    </source>
</evidence>
<feature type="transmembrane region" description="Helical" evidence="1">
    <location>
        <begin position="110"/>
        <end position="134"/>
    </location>
</feature>
<protein>
    <recommendedName>
        <fullName evidence="4">DUF624 domain-containing protein</fullName>
    </recommendedName>
</protein>
<keyword evidence="3" id="KW-1185">Reference proteome</keyword>
<organism evidence="2 3">
    <name type="scientific">Streptococcus oricebi</name>
    <dbReference type="NCBI Taxonomy" id="1547447"/>
    <lineage>
        <taxon>Bacteria</taxon>
        <taxon>Bacillati</taxon>
        <taxon>Bacillota</taxon>
        <taxon>Bacilli</taxon>
        <taxon>Lactobacillales</taxon>
        <taxon>Streptococcaceae</taxon>
        <taxon>Streptococcus</taxon>
    </lineage>
</organism>
<dbReference type="EMBL" id="PRDG01000006">
    <property type="protein sequence ID" value="MBP2624220.1"/>
    <property type="molecule type" value="Genomic_DNA"/>
</dbReference>
<dbReference type="InterPro" id="IPR006938">
    <property type="entry name" value="DUF624"/>
</dbReference>
<evidence type="ECO:0000313" key="2">
    <source>
        <dbReference type="EMBL" id="MBP2624220.1"/>
    </source>
</evidence>
<feature type="transmembrane region" description="Helical" evidence="1">
    <location>
        <begin position="34"/>
        <end position="54"/>
    </location>
</feature>
<dbReference type="Proteomes" id="UP001519296">
    <property type="component" value="Unassembled WGS sequence"/>
</dbReference>
<keyword evidence="1" id="KW-0472">Membrane</keyword>
<proteinExistence type="predicted"/>
<name>A0ABS5B5W7_9STRE</name>
<dbReference type="RefSeq" id="WP_209629004.1">
    <property type="nucleotide sequence ID" value="NZ_PRDG01000006.1"/>
</dbReference>
<dbReference type="Pfam" id="PF04854">
    <property type="entry name" value="DUF624"/>
    <property type="match status" value="1"/>
</dbReference>
<evidence type="ECO:0000256" key="1">
    <source>
        <dbReference type="SAM" id="Phobius"/>
    </source>
</evidence>
<evidence type="ECO:0008006" key="4">
    <source>
        <dbReference type="Google" id="ProtNLM"/>
    </source>
</evidence>
<accession>A0ABS5B5W7</accession>